<dbReference type="AlphaFoldDB" id="A0A160JIQ4"/>
<dbReference type="PANTHER" id="PTHR30535">
    <property type="entry name" value="VITAMIN B12-BINDING PROTEIN"/>
    <property type="match status" value="1"/>
</dbReference>
<dbReference type="PANTHER" id="PTHR30535:SF34">
    <property type="entry name" value="MOLYBDATE-BINDING PROTEIN MOLA"/>
    <property type="match status" value="1"/>
</dbReference>
<feature type="signal peptide" evidence="1">
    <location>
        <begin position="1"/>
        <end position="28"/>
    </location>
</feature>
<gene>
    <name evidence="3" type="ORF">A6A40_00155</name>
</gene>
<dbReference type="InterPro" id="IPR050902">
    <property type="entry name" value="ABC_Transporter_SBP"/>
</dbReference>
<dbReference type="Gene3D" id="3.40.50.1980">
    <property type="entry name" value="Nitrogenase molybdenum iron protein domain"/>
    <property type="match status" value="2"/>
</dbReference>
<dbReference type="STRING" id="1226968.A6A40_00155"/>
<dbReference type="SUPFAM" id="SSF53807">
    <property type="entry name" value="Helical backbone' metal receptor"/>
    <property type="match status" value="1"/>
</dbReference>
<dbReference type="PROSITE" id="PS50983">
    <property type="entry name" value="FE_B12_PBP"/>
    <property type="match status" value="1"/>
</dbReference>
<evidence type="ECO:0000313" key="3">
    <source>
        <dbReference type="EMBL" id="ANC93000.1"/>
    </source>
</evidence>
<dbReference type="InterPro" id="IPR002491">
    <property type="entry name" value="ABC_transptr_periplasmic_BD"/>
</dbReference>
<dbReference type="Pfam" id="PF01497">
    <property type="entry name" value="Peripla_BP_2"/>
    <property type="match status" value="1"/>
</dbReference>
<keyword evidence="4" id="KW-1185">Reference proteome</keyword>
<evidence type="ECO:0000313" key="4">
    <source>
        <dbReference type="Proteomes" id="UP000077405"/>
    </source>
</evidence>
<feature type="chain" id="PRO_5007817365" evidence="1">
    <location>
        <begin position="29"/>
        <end position="373"/>
    </location>
</feature>
<dbReference type="KEGG" id="ahu:A6A40_00155"/>
<dbReference type="EMBL" id="CP015285">
    <property type="protein sequence ID" value="ANC93000.1"/>
    <property type="molecule type" value="Genomic_DNA"/>
</dbReference>
<proteinExistence type="predicted"/>
<reference evidence="3 4" key="1">
    <citation type="journal article" date="2013" name="Int. J. Syst. Evol. Microbiol.">
        <title>Azospirillum humicireducens sp. nov., a nitrogen-fixing bacterium isolated from a microbial fuel cell.</title>
        <authorList>
            <person name="Zhou S."/>
            <person name="Han L."/>
            <person name="Wang Y."/>
            <person name="Yang G."/>
            <person name="Zhuang L."/>
            <person name="Hu P."/>
        </authorList>
    </citation>
    <scope>NUCLEOTIDE SEQUENCE [LARGE SCALE GENOMIC DNA]</scope>
    <source>
        <strain evidence="3 4">SgZ-5</strain>
    </source>
</reference>
<evidence type="ECO:0000256" key="1">
    <source>
        <dbReference type="SAM" id="SignalP"/>
    </source>
</evidence>
<sequence length="373" mass="39653">MAASRAAGAVTLAAALFTAVMAPASGRAAEVVDVLGRHVTVPDHVERVVLGEGRLFYAMAVLDRDAPFKRIAGWQNDLRKLDAKTFDGYVAQYPEAAKIPLIGETSEQSVSVERILSLKPDLAVFSISGHGPTEHSPVADVLAQAGVPVVFVDFRVHPIDGTRQSFAALGKALGREAEATAYLDFYNRHLTRITGAVSSLPDTARPKVMLELLAGAWQSPGHTTGSGGMGEVIAAVGGRNIAAGVVPGAIGDISVEYALTADPDVYVATGSRNPGVLLGAQATADEAAKSFAKVLARPEFAGLRAIREGRAHALWHEFYNSPYNIVAIEALATWIHPKTFGDVKPQQTLQELYSRFLPFTPSGTYWIDDAPKS</sequence>
<keyword evidence="1" id="KW-0732">Signal</keyword>
<evidence type="ECO:0000259" key="2">
    <source>
        <dbReference type="PROSITE" id="PS50983"/>
    </source>
</evidence>
<dbReference type="Proteomes" id="UP000077405">
    <property type="component" value="Chromosome"/>
</dbReference>
<organism evidence="3 4">
    <name type="scientific">Azospirillum humicireducens</name>
    <dbReference type="NCBI Taxonomy" id="1226968"/>
    <lineage>
        <taxon>Bacteria</taxon>
        <taxon>Pseudomonadati</taxon>
        <taxon>Pseudomonadota</taxon>
        <taxon>Alphaproteobacteria</taxon>
        <taxon>Rhodospirillales</taxon>
        <taxon>Azospirillaceae</taxon>
        <taxon>Azospirillum</taxon>
    </lineage>
</organism>
<dbReference type="OrthoDB" id="9775594at2"/>
<name>A0A160JIQ4_9PROT</name>
<feature type="domain" description="Fe/B12 periplasmic-binding" evidence="2">
    <location>
        <begin position="47"/>
        <end position="343"/>
    </location>
</feature>
<protein>
    <submittedName>
        <fullName evidence="3">Iron ABC transporter substrate-binding protein</fullName>
    </submittedName>
</protein>
<accession>A0A160JIQ4</accession>